<dbReference type="eggNOG" id="ENOG502S1AR">
    <property type="taxonomic scope" value="Eukaryota"/>
</dbReference>
<dbReference type="InParanoid" id="A0A059CIK7"/>
<feature type="region of interest" description="Disordered" evidence="1">
    <location>
        <begin position="95"/>
        <end position="153"/>
    </location>
</feature>
<name>A0A059CIK7_EUCGR</name>
<dbReference type="FunCoup" id="A0A059CIK7">
    <property type="interactions" value="1320"/>
</dbReference>
<dbReference type="EMBL" id="KK198756">
    <property type="protein sequence ID" value="KCW78059.1"/>
    <property type="molecule type" value="Genomic_DNA"/>
</dbReference>
<feature type="region of interest" description="Disordered" evidence="1">
    <location>
        <begin position="1"/>
        <end position="43"/>
    </location>
</feature>
<dbReference type="AlphaFoldDB" id="A0A059CIK7"/>
<evidence type="ECO:0000256" key="1">
    <source>
        <dbReference type="SAM" id="MobiDB-lite"/>
    </source>
</evidence>
<dbReference type="STRING" id="71139.A0A059CIK7"/>
<feature type="compositionally biased region" description="Pro residues" evidence="1">
    <location>
        <begin position="1"/>
        <end position="15"/>
    </location>
</feature>
<dbReference type="Gramene" id="KCW78059">
    <property type="protein sequence ID" value="KCW78059"/>
    <property type="gene ID" value="EUGRSUZ_D02282"/>
</dbReference>
<dbReference type="PANTHER" id="PTHR35459:SF2">
    <property type="entry name" value="T1N6.14 PROTEIN"/>
    <property type="match status" value="1"/>
</dbReference>
<evidence type="ECO:0000313" key="2">
    <source>
        <dbReference type="EMBL" id="KCW78059.1"/>
    </source>
</evidence>
<gene>
    <name evidence="2" type="ORF">EUGRSUZ_D02282</name>
</gene>
<reference evidence="2" key="1">
    <citation type="submission" date="2013-07" db="EMBL/GenBank/DDBJ databases">
        <title>The genome of Eucalyptus grandis.</title>
        <authorList>
            <person name="Schmutz J."/>
            <person name="Hayes R."/>
            <person name="Myburg A."/>
            <person name="Tuskan G."/>
            <person name="Grattapaglia D."/>
            <person name="Rokhsar D.S."/>
        </authorList>
    </citation>
    <scope>NUCLEOTIDE SEQUENCE</scope>
    <source>
        <tissue evidence="2">Leaf extractions</tissue>
    </source>
</reference>
<dbReference type="PANTHER" id="PTHR35459">
    <property type="entry name" value="T1N6.14 PROTEIN"/>
    <property type="match status" value="1"/>
</dbReference>
<accession>A0A059CIK7</accession>
<dbReference type="KEGG" id="egr:104442092"/>
<sequence>MEDPKPAPAPAPAPDPTAQTPPGQPPLPPPSKKRPLDADASVQNSKYFRMRAVLGDLRPHFIEVLRTPDFRNSEAAEEIRKQVKLLMDLYTQITGNSAPEVQPSTAENRNVSKAPDSKSKEHQEQKSSKPSDSKPFQSGSASEKQRPDDDGKLVGASAFGWNFVTFPGNEPVYYGMTKESFRAAQANVQAS</sequence>
<protein>
    <submittedName>
        <fullName evidence="2">Uncharacterized protein</fullName>
    </submittedName>
</protein>
<feature type="compositionally biased region" description="Basic and acidic residues" evidence="1">
    <location>
        <begin position="115"/>
        <end position="132"/>
    </location>
</feature>
<dbReference type="OMA" id="NCKAANE"/>
<feature type="compositionally biased region" description="Basic and acidic residues" evidence="1">
    <location>
        <begin position="143"/>
        <end position="152"/>
    </location>
</feature>
<feature type="compositionally biased region" description="Polar residues" evidence="1">
    <location>
        <begin position="95"/>
        <end position="111"/>
    </location>
</feature>
<dbReference type="OrthoDB" id="672903at2759"/>
<organism evidence="2">
    <name type="scientific">Eucalyptus grandis</name>
    <name type="common">Flooded gum</name>
    <dbReference type="NCBI Taxonomy" id="71139"/>
    <lineage>
        <taxon>Eukaryota</taxon>
        <taxon>Viridiplantae</taxon>
        <taxon>Streptophyta</taxon>
        <taxon>Embryophyta</taxon>
        <taxon>Tracheophyta</taxon>
        <taxon>Spermatophyta</taxon>
        <taxon>Magnoliopsida</taxon>
        <taxon>eudicotyledons</taxon>
        <taxon>Gunneridae</taxon>
        <taxon>Pentapetalae</taxon>
        <taxon>rosids</taxon>
        <taxon>malvids</taxon>
        <taxon>Myrtales</taxon>
        <taxon>Myrtaceae</taxon>
        <taxon>Myrtoideae</taxon>
        <taxon>Eucalypteae</taxon>
        <taxon>Eucalyptus</taxon>
    </lineage>
</organism>
<proteinExistence type="predicted"/>